<sequence length="457" mass="47007">MTPRAAACLLLGAGLALSGPPARALCGGPRVRRQAPAGGGPRAGGARGRVRARLPVVAAVAVVAAVRRSPPAEHEVKVSNIIPTPLRMTTVRAQVPNPSSDNTLFQLLLPATGSDDPGQFGNTNPKCRPIDDRFGTGAIKSGSCSAICDSYSGEPDADPVHHSISTLVHWLAILEPDLLTDDVLSDGEIADDDPIPSSTDEEASYESTSRAVTLCAAAPASSDHDAADTRPGCIQRSMSWSRQLWISATFVAATCEVAACQLLDRFRVVLDPGGELAYDWPEGEGGLPLAFLLDGLRSEANVGSIGRTAAAFGAAGGVWTLGATPQLSNASAATIHVEDALAAVSALREAGVMVWACEKDESARPLGEALRALPSTAGTMPPFALVFGNEREGVSPALQAACDATVELAVGSGRALNVGVAAGVTAFQVADHFGLAKGSPAAIQRLGLLLRTAPQFH</sequence>
<reference evidence="6" key="1">
    <citation type="submission" date="2023-10" db="EMBL/GenBank/DDBJ databases">
        <authorList>
            <person name="Chen Y."/>
            <person name="Shah S."/>
            <person name="Dougan E. K."/>
            <person name="Thang M."/>
            <person name="Chan C."/>
        </authorList>
    </citation>
    <scope>NUCLEOTIDE SEQUENCE [LARGE SCALE GENOMIC DNA]</scope>
</reference>
<evidence type="ECO:0000256" key="2">
    <source>
        <dbReference type="ARBA" id="ARBA00022679"/>
    </source>
</evidence>
<protein>
    <recommendedName>
        <fullName evidence="5">tRNA/rRNA methyltransferase SpoU type domain-containing protein</fullName>
    </recommendedName>
</protein>
<dbReference type="Pfam" id="PF00588">
    <property type="entry name" value="SpoU_methylase"/>
    <property type="match status" value="1"/>
</dbReference>
<keyword evidence="1" id="KW-0489">Methyltransferase</keyword>
<evidence type="ECO:0000313" key="7">
    <source>
        <dbReference type="Proteomes" id="UP001189429"/>
    </source>
</evidence>
<evidence type="ECO:0000256" key="1">
    <source>
        <dbReference type="ARBA" id="ARBA00022603"/>
    </source>
</evidence>
<evidence type="ECO:0000313" key="6">
    <source>
        <dbReference type="EMBL" id="CAK0845691.1"/>
    </source>
</evidence>
<proteinExistence type="predicted"/>
<keyword evidence="7" id="KW-1185">Reference proteome</keyword>
<gene>
    <name evidence="6" type="ORF">PCOR1329_LOCUS39409</name>
</gene>
<evidence type="ECO:0000256" key="3">
    <source>
        <dbReference type="SAM" id="MobiDB-lite"/>
    </source>
</evidence>
<dbReference type="Proteomes" id="UP001189429">
    <property type="component" value="Unassembled WGS sequence"/>
</dbReference>
<dbReference type="EMBL" id="CAUYUJ010014758">
    <property type="protein sequence ID" value="CAK0845691.1"/>
    <property type="molecule type" value="Genomic_DNA"/>
</dbReference>
<dbReference type="InterPro" id="IPR029026">
    <property type="entry name" value="tRNA_m1G_MTases_N"/>
</dbReference>
<organism evidence="6 7">
    <name type="scientific">Prorocentrum cordatum</name>
    <dbReference type="NCBI Taxonomy" id="2364126"/>
    <lineage>
        <taxon>Eukaryota</taxon>
        <taxon>Sar</taxon>
        <taxon>Alveolata</taxon>
        <taxon>Dinophyceae</taxon>
        <taxon>Prorocentrales</taxon>
        <taxon>Prorocentraceae</taxon>
        <taxon>Prorocentrum</taxon>
    </lineage>
</organism>
<dbReference type="InterPro" id="IPR029028">
    <property type="entry name" value="Alpha/beta_knot_MTases"/>
</dbReference>
<dbReference type="SUPFAM" id="SSF75217">
    <property type="entry name" value="alpha/beta knot"/>
    <property type="match status" value="1"/>
</dbReference>
<feature type="region of interest" description="Disordered" evidence="3">
    <location>
        <begin position="185"/>
        <end position="204"/>
    </location>
</feature>
<feature type="chain" id="PRO_5046026839" description="tRNA/rRNA methyltransferase SpoU type domain-containing protein" evidence="4">
    <location>
        <begin position="19"/>
        <end position="457"/>
    </location>
</feature>
<dbReference type="InterPro" id="IPR001537">
    <property type="entry name" value="SpoU_MeTrfase"/>
</dbReference>
<dbReference type="InterPro" id="IPR051259">
    <property type="entry name" value="rRNA_Methyltransferase"/>
</dbReference>
<name>A0ABN9TIH0_9DINO</name>
<dbReference type="PANTHER" id="PTHR43191:SF2">
    <property type="entry name" value="RRNA METHYLTRANSFERASE 3, MITOCHONDRIAL"/>
    <property type="match status" value="1"/>
</dbReference>
<accession>A0ABN9TIH0</accession>
<evidence type="ECO:0000256" key="4">
    <source>
        <dbReference type="SAM" id="SignalP"/>
    </source>
</evidence>
<feature type="signal peptide" evidence="4">
    <location>
        <begin position="1"/>
        <end position="18"/>
    </location>
</feature>
<dbReference type="PANTHER" id="PTHR43191">
    <property type="entry name" value="RRNA METHYLTRANSFERASE 3"/>
    <property type="match status" value="1"/>
</dbReference>
<keyword evidence="4" id="KW-0732">Signal</keyword>
<feature type="domain" description="tRNA/rRNA methyltransferase SpoU type" evidence="5">
    <location>
        <begin position="289"/>
        <end position="426"/>
    </location>
</feature>
<comment type="caution">
    <text evidence="6">The sequence shown here is derived from an EMBL/GenBank/DDBJ whole genome shotgun (WGS) entry which is preliminary data.</text>
</comment>
<evidence type="ECO:0000259" key="5">
    <source>
        <dbReference type="Pfam" id="PF00588"/>
    </source>
</evidence>
<dbReference type="Gene3D" id="3.40.1280.10">
    <property type="match status" value="1"/>
</dbReference>
<keyword evidence="2" id="KW-0808">Transferase</keyword>